<protein>
    <submittedName>
        <fullName evidence="1">Uncharacterized protein</fullName>
    </submittedName>
</protein>
<gene>
    <name evidence="1" type="ORF">VNO77_37318</name>
</gene>
<reference evidence="1 2" key="1">
    <citation type="submission" date="2024-01" db="EMBL/GenBank/DDBJ databases">
        <title>The genomes of 5 underutilized Papilionoideae crops provide insights into root nodulation and disease resistanc.</title>
        <authorList>
            <person name="Jiang F."/>
        </authorList>
    </citation>
    <scope>NUCLEOTIDE SEQUENCE [LARGE SCALE GENOMIC DNA]</scope>
    <source>
        <strain evidence="1">LVBAO_FW01</strain>
        <tissue evidence="1">Leaves</tissue>
    </source>
</reference>
<dbReference type="Proteomes" id="UP001367508">
    <property type="component" value="Unassembled WGS sequence"/>
</dbReference>
<keyword evidence="2" id="KW-1185">Reference proteome</keyword>
<accession>A0AAN9KAP9</accession>
<sequence>MIICTTLWFSALNAEILVWCWILTWTNLGMSSIELQGKTPIYSSSNREDLPMIPRVRQGYLSGLEIGFGFLAKVYSLVSHSAITTGFHQNNHVFQIGL</sequence>
<organism evidence="1 2">
    <name type="scientific">Canavalia gladiata</name>
    <name type="common">Sword bean</name>
    <name type="synonym">Dolichos gladiatus</name>
    <dbReference type="NCBI Taxonomy" id="3824"/>
    <lineage>
        <taxon>Eukaryota</taxon>
        <taxon>Viridiplantae</taxon>
        <taxon>Streptophyta</taxon>
        <taxon>Embryophyta</taxon>
        <taxon>Tracheophyta</taxon>
        <taxon>Spermatophyta</taxon>
        <taxon>Magnoliopsida</taxon>
        <taxon>eudicotyledons</taxon>
        <taxon>Gunneridae</taxon>
        <taxon>Pentapetalae</taxon>
        <taxon>rosids</taxon>
        <taxon>fabids</taxon>
        <taxon>Fabales</taxon>
        <taxon>Fabaceae</taxon>
        <taxon>Papilionoideae</taxon>
        <taxon>50 kb inversion clade</taxon>
        <taxon>NPAAA clade</taxon>
        <taxon>indigoferoid/millettioid clade</taxon>
        <taxon>Phaseoleae</taxon>
        <taxon>Canavalia</taxon>
    </lineage>
</organism>
<proteinExistence type="predicted"/>
<comment type="caution">
    <text evidence="1">The sequence shown here is derived from an EMBL/GenBank/DDBJ whole genome shotgun (WGS) entry which is preliminary data.</text>
</comment>
<dbReference type="AlphaFoldDB" id="A0AAN9KAP9"/>
<dbReference type="EMBL" id="JAYMYQ010000009">
    <property type="protein sequence ID" value="KAK7313001.1"/>
    <property type="molecule type" value="Genomic_DNA"/>
</dbReference>
<name>A0AAN9KAP9_CANGL</name>
<evidence type="ECO:0000313" key="1">
    <source>
        <dbReference type="EMBL" id="KAK7313001.1"/>
    </source>
</evidence>
<evidence type="ECO:0000313" key="2">
    <source>
        <dbReference type="Proteomes" id="UP001367508"/>
    </source>
</evidence>